<proteinExistence type="predicted"/>
<evidence type="ECO:0000313" key="1">
    <source>
        <dbReference type="EMBL" id="KEC56304.1"/>
    </source>
</evidence>
<dbReference type="Pfam" id="PF06776">
    <property type="entry name" value="IalB"/>
    <property type="match status" value="1"/>
</dbReference>
<protein>
    <recommendedName>
        <fullName evidence="3">Invasion associated locus B family protein</fullName>
    </recommendedName>
</protein>
<gene>
    <name evidence="1" type="ORF">O99_00621</name>
</gene>
<dbReference type="Gene3D" id="2.60.40.1880">
    <property type="entry name" value="Invasion associated locus B (IalB) protein"/>
    <property type="match status" value="1"/>
</dbReference>
<dbReference type="PATRIC" id="fig|685782.3.peg.641"/>
<dbReference type="RefSeq" id="WP_035006309.1">
    <property type="nucleotide sequence ID" value="NZ_KL407337.1"/>
</dbReference>
<dbReference type="InterPro" id="IPR010642">
    <property type="entry name" value="Invasion_prot_B"/>
</dbReference>
<dbReference type="InterPro" id="IPR038696">
    <property type="entry name" value="IalB_sf"/>
</dbReference>
<evidence type="ECO:0008006" key="3">
    <source>
        <dbReference type="Google" id="ProtNLM"/>
    </source>
</evidence>
<dbReference type="AlphaFoldDB" id="A0A067W903"/>
<dbReference type="HOGENOM" id="CLU_127060_0_0_5"/>
<dbReference type="EMBL" id="AHPK01000005">
    <property type="protein sequence ID" value="KEC56304.1"/>
    <property type="molecule type" value="Genomic_DNA"/>
</dbReference>
<comment type="caution">
    <text evidence="1">The sequence shown here is derived from an EMBL/GenBank/DDBJ whole genome shotgun (WGS) entry which is preliminary data.</text>
</comment>
<dbReference type="eggNOG" id="COG5342">
    <property type="taxonomic scope" value="Bacteria"/>
</dbReference>
<accession>A0A067W903</accession>
<keyword evidence="2" id="KW-1185">Reference proteome</keyword>
<organism evidence="1 2">
    <name type="scientific">Bartonella rochalimae ATCC BAA-1498</name>
    <dbReference type="NCBI Taxonomy" id="685782"/>
    <lineage>
        <taxon>Bacteria</taxon>
        <taxon>Pseudomonadati</taxon>
        <taxon>Pseudomonadota</taxon>
        <taxon>Alphaproteobacteria</taxon>
        <taxon>Hyphomicrobiales</taxon>
        <taxon>Bartonellaceae</taxon>
        <taxon>Bartonella</taxon>
    </lineage>
</organism>
<reference evidence="1 2" key="1">
    <citation type="submission" date="2012-04" db="EMBL/GenBank/DDBJ databases">
        <title>The Genome Sequence of Bartonella rochalimae BMGH.</title>
        <authorList>
            <consortium name="The Broad Institute Genome Sequencing Platform"/>
            <consortium name="The Broad Institute Genome Sequencing Center for Infectious Disease"/>
            <person name="Feldgarden M."/>
            <person name="Kirby J."/>
            <person name="Kosoy M."/>
            <person name="Birtles R."/>
            <person name="Probert W.S."/>
            <person name="Chiaraviglio L."/>
            <person name="Walker B."/>
            <person name="Young S.K."/>
            <person name="Zeng Q."/>
            <person name="Gargeya S."/>
            <person name="Fitzgerald M."/>
            <person name="Haas B."/>
            <person name="Abouelleil A."/>
            <person name="Alvarado L."/>
            <person name="Arachchi H.M."/>
            <person name="Berlin A.M."/>
            <person name="Chapman S.B."/>
            <person name="Goldberg J."/>
            <person name="Griggs A."/>
            <person name="Gujja S."/>
            <person name="Hansen M."/>
            <person name="Howarth C."/>
            <person name="Imamovic A."/>
            <person name="Larimer J."/>
            <person name="McCowen C."/>
            <person name="Montmayeur A."/>
            <person name="Murphy C."/>
            <person name="Neiman D."/>
            <person name="Pearson M."/>
            <person name="Priest M."/>
            <person name="Roberts A."/>
            <person name="Saif S."/>
            <person name="Shea T."/>
            <person name="Sisk P."/>
            <person name="Sykes S."/>
            <person name="Wortman J."/>
            <person name="Nusbaum C."/>
            <person name="Birren B."/>
        </authorList>
    </citation>
    <scope>NUCLEOTIDE SEQUENCE [LARGE SCALE GENOMIC DNA]</scope>
    <source>
        <strain evidence="1 2">ATCC BAA-1498</strain>
    </source>
</reference>
<dbReference type="Proteomes" id="UP000027336">
    <property type="component" value="Unassembled WGS sequence"/>
</dbReference>
<evidence type="ECO:0000313" key="2">
    <source>
        <dbReference type="Proteomes" id="UP000027336"/>
    </source>
</evidence>
<name>A0A067W903_9HYPH</name>
<dbReference type="OrthoDB" id="7375326at2"/>
<sequence length="190" mass="21383">MIKRSSIFVSIFFPFALLGKGESFAHEKNNTYTVQPPQLSVPSGKPGEIRRLIMQFYNWTLICDENTILNQGVCNVTQTVHDEEDNTVFSWSLVSTKNGQPAILFRTLPNADTTVPIKIFMEGIKEPSLVRYTQCDETVCLAQSGLSPILSDQIEKKKSVRISYNLKEGKTLSFILPFNGLSEALFSLQR</sequence>